<gene>
    <name evidence="1" type="ORF">H9867_02980</name>
</gene>
<evidence type="ECO:0000313" key="2">
    <source>
        <dbReference type="Proteomes" id="UP000824189"/>
    </source>
</evidence>
<dbReference type="EMBL" id="DXFZ01000036">
    <property type="protein sequence ID" value="HIW95442.1"/>
    <property type="molecule type" value="Genomic_DNA"/>
</dbReference>
<proteinExistence type="predicted"/>
<comment type="caution">
    <text evidence="1">The sequence shown here is derived from an EMBL/GenBank/DDBJ whole genome shotgun (WGS) entry which is preliminary data.</text>
</comment>
<name>A0A9D1UPM4_9CORY</name>
<evidence type="ECO:0000313" key="1">
    <source>
        <dbReference type="EMBL" id="HIW95442.1"/>
    </source>
</evidence>
<protein>
    <submittedName>
        <fullName evidence="1">Uncharacterized protein</fullName>
    </submittedName>
</protein>
<sequence length="213" mass="23011">MKSQRVTTFPGRDAEIADLARRWAHWDKPDRGGVMDWAWPDVDGEREYADADEGPSEAEIAEVLGLVRPELRDILADLDAAAHVEIIPVLQTLGLDRAASVGAPVAETLADVPVEVHSVGRLAAWGRLTGLSLLAGGDVADQLAVEFMAAAGYPGMSRKQVREECAQTRRVLALVGADSWPGDSGKGAGNVRPLIPRITVAQQLEVYRFLLQR</sequence>
<dbReference type="AlphaFoldDB" id="A0A9D1UPM4"/>
<reference evidence="1" key="1">
    <citation type="journal article" date="2021" name="PeerJ">
        <title>Extensive microbial diversity within the chicken gut microbiome revealed by metagenomics and culture.</title>
        <authorList>
            <person name="Gilroy R."/>
            <person name="Ravi A."/>
            <person name="Getino M."/>
            <person name="Pursley I."/>
            <person name="Horton D.L."/>
            <person name="Alikhan N.F."/>
            <person name="Baker D."/>
            <person name="Gharbi K."/>
            <person name="Hall N."/>
            <person name="Watson M."/>
            <person name="Adriaenssens E.M."/>
            <person name="Foster-Nyarko E."/>
            <person name="Jarju S."/>
            <person name="Secka A."/>
            <person name="Antonio M."/>
            <person name="Oren A."/>
            <person name="Chaudhuri R.R."/>
            <person name="La Ragione R."/>
            <person name="Hildebrand F."/>
            <person name="Pallen M.J."/>
        </authorList>
    </citation>
    <scope>NUCLEOTIDE SEQUENCE</scope>
    <source>
        <strain evidence="1">4376</strain>
    </source>
</reference>
<dbReference type="Proteomes" id="UP000824189">
    <property type="component" value="Unassembled WGS sequence"/>
</dbReference>
<accession>A0A9D1UPM4</accession>
<reference evidence="1" key="2">
    <citation type="submission" date="2021-04" db="EMBL/GenBank/DDBJ databases">
        <authorList>
            <person name="Gilroy R."/>
        </authorList>
    </citation>
    <scope>NUCLEOTIDE SEQUENCE</scope>
    <source>
        <strain evidence="1">4376</strain>
    </source>
</reference>
<organism evidence="1 2">
    <name type="scientific">Candidatus Corynebacterium gallistercoris</name>
    <dbReference type="NCBI Taxonomy" id="2838530"/>
    <lineage>
        <taxon>Bacteria</taxon>
        <taxon>Bacillati</taxon>
        <taxon>Actinomycetota</taxon>
        <taxon>Actinomycetes</taxon>
        <taxon>Mycobacteriales</taxon>
        <taxon>Corynebacteriaceae</taxon>
        <taxon>Corynebacterium</taxon>
    </lineage>
</organism>